<dbReference type="GeneID" id="8105933"/>
<sequence>MSTRNNQTVDATGHQPFHPNHPREDFTAEKWHKPGVLASETDKADEFHAQTLPPGTAPAGSSYQPNPINEVPGQANNDDVLRAHGKERTYTNPLTTYPGATSKDVDNSFGKPAMSQTSNEQRHAGAEHHRKHHGAGLEGVGANAEPQQDRQKVDPRYNPGQRALDREEAVPGTRGGRGIAGAEELPPQTAESVARER</sequence>
<feature type="compositionally biased region" description="Polar residues" evidence="1">
    <location>
        <begin position="90"/>
        <end position="99"/>
    </location>
</feature>
<reference evidence="3" key="1">
    <citation type="journal article" date="2015" name="Genome Announc.">
        <title>Genome sequence of the AIDS-associated pathogen Penicillium marneffei (ATCC18224) and its near taxonomic relative Talaromyces stipitatus (ATCC10500).</title>
        <authorList>
            <person name="Nierman W.C."/>
            <person name="Fedorova-Abrams N.D."/>
            <person name="Andrianopoulos A."/>
        </authorList>
    </citation>
    <scope>NUCLEOTIDE SEQUENCE [LARGE SCALE GENOMIC DNA]</scope>
    <source>
        <strain evidence="3">ATCC 10500 / CBS 375.48 / QM 6759 / NRRL 1006</strain>
    </source>
</reference>
<dbReference type="OrthoDB" id="3260716at2759"/>
<dbReference type="PhylomeDB" id="B8M3K1"/>
<dbReference type="VEuPathDB" id="FungiDB:TSTA_096220"/>
<dbReference type="HOGENOM" id="CLU_110797_1_0_1"/>
<feature type="compositionally biased region" description="Polar residues" evidence="1">
    <location>
        <begin position="1"/>
        <end position="10"/>
    </location>
</feature>
<name>B8M3K1_TALSN</name>
<dbReference type="RefSeq" id="XP_002479336.1">
    <property type="nucleotide sequence ID" value="XM_002479291.1"/>
</dbReference>
<dbReference type="Proteomes" id="UP000001745">
    <property type="component" value="Unassembled WGS sequence"/>
</dbReference>
<protein>
    <submittedName>
        <fullName evidence="2">Uncharacterized protein</fullName>
    </submittedName>
</protein>
<feature type="region of interest" description="Disordered" evidence="1">
    <location>
        <begin position="1"/>
        <end position="197"/>
    </location>
</feature>
<gene>
    <name evidence="2" type="ORF">TSTA_096220</name>
</gene>
<dbReference type="InParanoid" id="B8M3K1"/>
<evidence type="ECO:0000256" key="1">
    <source>
        <dbReference type="SAM" id="MobiDB-lite"/>
    </source>
</evidence>
<evidence type="ECO:0000313" key="2">
    <source>
        <dbReference type="EMBL" id="EED22373.1"/>
    </source>
</evidence>
<proteinExistence type="predicted"/>
<dbReference type="AlphaFoldDB" id="B8M3K1"/>
<organism evidence="2 3">
    <name type="scientific">Talaromyces stipitatus (strain ATCC 10500 / CBS 375.48 / QM 6759 / NRRL 1006)</name>
    <name type="common">Penicillium stipitatum</name>
    <dbReference type="NCBI Taxonomy" id="441959"/>
    <lineage>
        <taxon>Eukaryota</taxon>
        <taxon>Fungi</taxon>
        <taxon>Dikarya</taxon>
        <taxon>Ascomycota</taxon>
        <taxon>Pezizomycotina</taxon>
        <taxon>Eurotiomycetes</taxon>
        <taxon>Eurotiomycetidae</taxon>
        <taxon>Eurotiales</taxon>
        <taxon>Trichocomaceae</taxon>
        <taxon>Talaromyces</taxon>
        <taxon>Talaromyces sect. Talaromyces</taxon>
    </lineage>
</organism>
<dbReference type="OMA" id="NPSDPIH"/>
<dbReference type="EMBL" id="EQ962653">
    <property type="protein sequence ID" value="EED22373.1"/>
    <property type="molecule type" value="Genomic_DNA"/>
</dbReference>
<dbReference type="eggNOG" id="ENOG502S685">
    <property type="taxonomic scope" value="Eukaryota"/>
</dbReference>
<keyword evidence="3" id="KW-1185">Reference proteome</keyword>
<feature type="compositionally biased region" description="Basic and acidic residues" evidence="1">
    <location>
        <begin position="21"/>
        <end position="32"/>
    </location>
</feature>
<accession>B8M3K1</accession>
<feature type="compositionally biased region" description="Basic and acidic residues" evidence="1">
    <location>
        <begin position="79"/>
        <end position="89"/>
    </location>
</feature>
<evidence type="ECO:0000313" key="3">
    <source>
        <dbReference type="Proteomes" id="UP000001745"/>
    </source>
</evidence>